<proteinExistence type="inferred from homology"/>
<dbReference type="InterPro" id="IPR011502">
    <property type="entry name" value="Nucleoporin_Nup85"/>
</dbReference>
<dbReference type="AlphaFoldDB" id="A0ABD3NU83"/>
<evidence type="ECO:0000313" key="11">
    <source>
        <dbReference type="EMBL" id="KAL3779013.1"/>
    </source>
</evidence>
<sequence length="985" mass="104079">MARGATPSLDDGVGPSSSSTAAASAPRPPSVRSLAWDPTSTASLVICPLPPSSSSSSSSSSLGATKNAIDLDVFLTRRRRRASAAAAAAAADDDDDDGGNDDGSLESLRLIHAVSHLAEIFLLPQSSSSSSSGFRPTDLDGGFRDAYAGGGRRGLDGPAGSMTADAVRYLRLHHGRGRLGGGGGAGSSLGIDAPWVRTMLGDDQPEYYAFPGEFPPSDSDADADADDSPPEGPYDRPYWNLLLSLVVRGELAAAWTLLSHHSACRRAEEEAAEAEVEGIGGVGGSMMHGTISPEAEGFAALRAILLSAPIPGGLDDDGAHRDNDDVDEDEDGGGGISAAFGDSVGDDVDDVPLIDGVPPAADLLWEAFPRRAHRLRTLRCRRDLIRGRRGADDEGVVGGGRFGSSSSSSASPILPEMYQPRAAMSAFRIWQEAIRNVAFPGGVGGGSSSGGGGGGLSALFKRFPPLLQIVSIMVGSAPPSIAGTSASLEWSDALLMELLYSRPDIMPEDIAARARVAMSKRGVGVGGRNDTFEEIIVAIMSGNPGQVIEAMFSICGGSSGAALPATMTSLLCNLLVDAGCISPQKDWPSSNTTIQTEFLLLSAEAIVSSFSVQGQCNVGVRAAIDLLLPYSLPKRAELSPAGKNSATSGDIVYEPQIAAMIAQVLSHRLPATDAEARDLLQLCEGAVRLGSIPIADACESLAFSRASHYKSNGIYPREVYWLLRGMEVQSSWLPSDRRRRLGFASRRHFDSLCERSANALISTLSIAAIANLSNAGVTETQEKEMSKVLKVAADVLEGILQDDIMAQVLKGHVEANLLKYSVDIALADAKGETVQVATDIIHCLEERCLSEDYGGVVSTLADPQAYQDFLHIAFAILVKEDDVSKGLPMEFAKCAFTVHGMHILMARLTQVLAWEGVICVSDESPKQLSDARKEYFRAMRLAFCKGLMRTISNEQPASMKFVTKKKEGGEMSLEEEMELMLSPCI</sequence>
<evidence type="ECO:0000256" key="3">
    <source>
        <dbReference type="ARBA" id="ARBA00022448"/>
    </source>
</evidence>
<keyword evidence="12" id="KW-1185">Reference proteome</keyword>
<evidence type="ECO:0000256" key="9">
    <source>
        <dbReference type="RuleBase" id="RU365073"/>
    </source>
</evidence>
<dbReference type="PANTHER" id="PTHR13373:SF21">
    <property type="entry name" value="NUCLEAR PORE COMPLEX PROTEIN NUP85"/>
    <property type="match status" value="1"/>
</dbReference>
<organism evidence="11 12">
    <name type="scientific">Stephanodiscus triporus</name>
    <dbReference type="NCBI Taxonomy" id="2934178"/>
    <lineage>
        <taxon>Eukaryota</taxon>
        <taxon>Sar</taxon>
        <taxon>Stramenopiles</taxon>
        <taxon>Ochrophyta</taxon>
        <taxon>Bacillariophyta</taxon>
        <taxon>Coscinodiscophyceae</taxon>
        <taxon>Thalassiosirophycidae</taxon>
        <taxon>Stephanodiscales</taxon>
        <taxon>Stephanodiscaceae</taxon>
        <taxon>Stephanodiscus</taxon>
    </lineage>
</organism>
<dbReference type="GO" id="GO:0015031">
    <property type="term" value="P:protein transport"/>
    <property type="evidence" value="ECO:0007669"/>
    <property type="project" value="UniProtKB-KW"/>
</dbReference>
<dbReference type="Pfam" id="PF07575">
    <property type="entry name" value="Nucleopor_Nup85"/>
    <property type="match status" value="1"/>
</dbReference>
<feature type="region of interest" description="Disordered" evidence="10">
    <location>
        <begin position="207"/>
        <end position="233"/>
    </location>
</feature>
<comment type="function">
    <text evidence="9">Functions as a component of the nuclear pore complex (NPC).</text>
</comment>
<accession>A0ABD3NU83</accession>
<keyword evidence="5 9" id="KW-0653">Protein transport</keyword>
<evidence type="ECO:0000256" key="4">
    <source>
        <dbReference type="ARBA" id="ARBA00022816"/>
    </source>
</evidence>
<name>A0ABD3NU83_9STRA</name>
<feature type="region of interest" description="Disordered" evidence="10">
    <location>
        <begin position="314"/>
        <end position="344"/>
    </location>
</feature>
<evidence type="ECO:0000256" key="2">
    <source>
        <dbReference type="ARBA" id="ARBA00005573"/>
    </source>
</evidence>
<keyword evidence="4 9" id="KW-0509">mRNA transport</keyword>
<evidence type="ECO:0000256" key="8">
    <source>
        <dbReference type="ARBA" id="ARBA00023242"/>
    </source>
</evidence>
<dbReference type="GO" id="GO:0051028">
    <property type="term" value="P:mRNA transport"/>
    <property type="evidence" value="ECO:0007669"/>
    <property type="project" value="UniProtKB-KW"/>
</dbReference>
<keyword evidence="6 9" id="KW-0811">Translocation</keyword>
<comment type="subunit">
    <text evidence="9">Component of the nuclear pore complex (NPC).</text>
</comment>
<reference evidence="11 12" key="1">
    <citation type="submission" date="2024-10" db="EMBL/GenBank/DDBJ databases">
        <title>Updated reference genomes for cyclostephanoid diatoms.</title>
        <authorList>
            <person name="Roberts W.R."/>
            <person name="Alverson A.J."/>
        </authorList>
    </citation>
    <scope>NUCLEOTIDE SEQUENCE [LARGE SCALE GENOMIC DNA]</scope>
    <source>
        <strain evidence="11 12">AJA276-08</strain>
    </source>
</reference>
<protein>
    <recommendedName>
        <fullName evidence="9">Nuclear pore complex protein Nup85</fullName>
    </recommendedName>
</protein>
<evidence type="ECO:0000313" key="12">
    <source>
        <dbReference type="Proteomes" id="UP001530315"/>
    </source>
</evidence>
<dbReference type="PANTHER" id="PTHR13373">
    <property type="entry name" value="FROUNT PROTEIN-RELATED"/>
    <property type="match status" value="1"/>
</dbReference>
<keyword evidence="3 9" id="KW-0813">Transport</keyword>
<dbReference type="Proteomes" id="UP001530315">
    <property type="component" value="Unassembled WGS sequence"/>
</dbReference>
<feature type="compositionally biased region" description="Acidic residues" evidence="10">
    <location>
        <begin position="219"/>
        <end position="229"/>
    </location>
</feature>
<evidence type="ECO:0000256" key="5">
    <source>
        <dbReference type="ARBA" id="ARBA00022927"/>
    </source>
</evidence>
<feature type="region of interest" description="Disordered" evidence="10">
    <location>
        <begin position="1"/>
        <end position="35"/>
    </location>
</feature>
<comment type="similarity">
    <text evidence="2 9">Belongs to the nucleoporin Nup85 family.</text>
</comment>
<keyword evidence="7 9" id="KW-0906">Nuclear pore complex</keyword>
<keyword evidence="8 9" id="KW-0539">Nucleus</keyword>
<comment type="subcellular location">
    <subcellularLocation>
        <location evidence="1 9">Nucleus</location>
        <location evidence="1 9">Nuclear pore complex</location>
    </subcellularLocation>
</comment>
<evidence type="ECO:0000256" key="6">
    <source>
        <dbReference type="ARBA" id="ARBA00023010"/>
    </source>
</evidence>
<dbReference type="GO" id="GO:0005643">
    <property type="term" value="C:nuclear pore"/>
    <property type="evidence" value="ECO:0007669"/>
    <property type="project" value="UniProtKB-SubCell"/>
</dbReference>
<evidence type="ECO:0000256" key="10">
    <source>
        <dbReference type="SAM" id="MobiDB-lite"/>
    </source>
</evidence>
<comment type="caution">
    <text evidence="11">The sequence shown here is derived from an EMBL/GenBank/DDBJ whole genome shotgun (WGS) entry which is preliminary data.</text>
</comment>
<gene>
    <name evidence="11" type="ORF">ACHAW5_003288</name>
</gene>
<feature type="compositionally biased region" description="Low complexity" evidence="10">
    <location>
        <begin position="15"/>
        <end position="33"/>
    </location>
</feature>
<evidence type="ECO:0000256" key="7">
    <source>
        <dbReference type="ARBA" id="ARBA00023132"/>
    </source>
</evidence>
<evidence type="ECO:0000256" key="1">
    <source>
        <dbReference type="ARBA" id="ARBA00004567"/>
    </source>
</evidence>
<keyword evidence="9" id="KW-0472">Membrane</keyword>
<dbReference type="GO" id="GO:0031965">
    <property type="term" value="C:nuclear membrane"/>
    <property type="evidence" value="ECO:0007669"/>
    <property type="project" value="UniProtKB-UniRule"/>
</dbReference>
<dbReference type="EMBL" id="JALLAZ020001188">
    <property type="protein sequence ID" value="KAL3779013.1"/>
    <property type="molecule type" value="Genomic_DNA"/>
</dbReference>